<dbReference type="OrthoDB" id="979415at2"/>
<organism evidence="1 2">
    <name type="scientific">Ohtaekwangia koreensis</name>
    <dbReference type="NCBI Taxonomy" id="688867"/>
    <lineage>
        <taxon>Bacteria</taxon>
        <taxon>Pseudomonadati</taxon>
        <taxon>Bacteroidota</taxon>
        <taxon>Cytophagia</taxon>
        <taxon>Cytophagales</taxon>
        <taxon>Fulvivirgaceae</taxon>
        <taxon>Ohtaekwangia</taxon>
    </lineage>
</organism>
<gene>
    <name evidence="1" type="ORF">SAMN05660236_2391</name>
</gene>
<name>A0A1T5KNX4_9BACT</name>
<dbReference type="EMBL" id="FUZU01000001">
    <property type="protein sequence ID" value="SKC65149.1"/>
    <property type="molecule type" value="Genomic_DNA"/>
</dbReference>
<protein>
    <recommendedName>
        <fullName evidence="3">SpoIIAA-like</fullName>
    </recommendedName>
</protein>
<accession>A0A1T5KNX4</accession>
<dbReference type="Proteomes" id="UP000190961">
    <property type="component" value="Unassembled WGS sequence"/>
</dbReference>
<evidence type="ECO:0000313" key="2">
    <source>
        <dbReference type="Proteomes" id="UP000190961"/>
    </source>
</evidence>
<evidence type="ECO:0000313" key="1">
    <source>
        <dbReference type="EMBL" id="SKC65149.1"/>
    </source>
</evidence>
<reference evidence="1 2" key="1">
    <citation type="submission" date="2017-02" db="EMBL/GenBank/DDBJ databases">
        <authorList>
            <person name="Peterson S.W."/>
        </authorList>
    </citation>
    <scope>NUCLEOTIDE SEQUENCE [LARGE SCALE GENOMIC DNA]</scope>
    <source>
        <strain evidence="1 2">DSM 25262</strain>
    </source>
</reference>
<evidence type="ECO:0008006" key="3">
    <source>
        <dbReference type="Google" id="ProtNLM"/>
    </source>
</evidence>
<proteinExistence type="predicted"/>
<sequence length="130" mass="14817">MQIYLETECALTTYDENSCSIIITWKIPPLSVEYRDNLKTLLSAMEHFKTGKVVADTTNFGTLHPDDQEWTSSEWIKEAIKVGYSHAAIILPNDAYSQMAIDETMSPIMNIVTTAYFNNLEAATKWIKQF</sequence>
<dbReference type="RefSeq" id="WP_079686844.1">
    <property type="nucleotide sequence ID" value="NZ_FUZU01000001.1"/>
</dbReference>
<keyword evidence="2" id="KW-1185">Reference proteome</keyword>
<dbReference type="AlphaFoldDB" id="A0A1T5KNX4"/>